<keyword evidence="8" id="KW-0539">Nucleus</keyword>
<comment type="subcellular location">
    <subcellularLocation>
        <location evidence="1">Nucleus</location>
    </subcellularLocation>
</comment>
<evidence type="ECO:0000256" key="9">
    <source>
        <dbReference type="SAM" id="Coils"/>
    </source>
</evidence>
<evidence type="ECO:0000313" key="13">
    <source>
        <dbReference type="Proteomes" id="UP000605970"/>
    </source>
</evidence>
<dbReference type="InterPro" id="IPR002483">
    <property type="entry name" value="PWI_dom"/>
</dbReference>
<evidence type="ECO:0000256" key="1">
    <source>
        <dbReference type="ARBA" id="ARBA00004123"/>
    </source>
</evidence>
<dbReference type="EMBL" id="JABEBT010000012">
    <property type="protein sequence ID" value="KAF7638397.1"/>
    <property type="molecule type" value="Genomic_DNA"/>
</dbReference>
<keyword evidence="7" id="KW-0862">Zinc</keyword>
<evidence type="ECO:0000256" key="2">
    <source>
        <dbReference type="ARBA" id="ARBA00008423"/>
    </source>
</evidence>
<feature type="compositionally biased region" description="Basic residues" evidence="10">
    <location>
        <begin position="145"/>
        <end position="154"/>
    </location>
</feature>
<dbReference type="GO" id="GO:0043488">
    <property type="term" value="P:regulation of mRNA stability"/>
    <property type="evidence" value="ECO:0007669"/>
    <property type="project" value="InterPro"/>
</dbReference>
<feature type="region of interest" description="Disordered" evidence="10">
    <location>
        <begin position="79"/>
        <end position="221"/>
    </location>
</feature>
<accession>A0A8S9ZXQ9</accession>
<feature type="compositionally biased region" description="Polar residues" evidence="10">
    <location>
        <begin position="155"/>
        <end position="165"/>
    </location>
</feature>
<dbReference type="PANTHER" id="PTHR14738:SF29">
    <property type="entry name" value="ZINC FINGER CCCH DOMAIN-CONTAINING PROTEIN 14"/>
    <property type="match status" value="1"/>
</dbReference>
<evidence type="ECO:0000256" key="3">
    <source>
        <dbReference type="ARBA" id="ARBA00015071"/>
    </source>
</evidence>
<dbReference type="GO" id="GO:0005737">
    <property type="term" value="C:cytoplasm"/>
    <property type="evidence" value="ECO:0007669"/>
    <property type="project" value="TreeGrafter"/>
</dbReference>
<comment type="similarity">
    <text evidence="2">Belongs to the ZC3H14 family.</text>
</comment>
<evidence type="ECO:0000256" key="8">
    <source>
        <dbReference type="ARBA" id="ARBA00023242"/>
    </source>
</evidence>
<feature type="coiled-coil region" evidence="9">
    <location>
        <begin position="821"/>
        <end position="889"/>
    </location>
</feature>
<protein>
    <recommendedName>
        <fullName evidence="3">Zinc finger CCCH domain-containing protein 14</fullName>
    </recommendedName>
</protein>
<evidence type="ECO:0000256" key="4">
    <source>
        <dbReference type="ARBA" id="ARBA00022723"/>
    </source>
</evidence>
<dbReference type="GO" id="GO:0005634">
    <property type="term" value="C:nucleus"/>
    <property type="evidence" value="ECO:0007669"/>
    <property type="project" value="UniProtKB-SubCell"/>
</dbReference>
<comment type="caution">
    <text evidence="12">The sequence shown here is derived from an EMBL/GenBank/DDBJ whole genome shotgun (WGS) entry which is preliminary data.</text>
</comment>
<dbReference type="Proteomes" id="UP000605970">
    <property type="component" value="Unassembled WGS sequence"/>
</dbReference>
<evidence type="ECO:0000259" key="11">
    <source>
        <dbReference type="Pfam" id="PF01480"/>
    </source>
</evidence>
<feature type="domain" description="PWI" evidence="11">
    <location>
        <begin position="16"/>
        <end position="76"/>
    </location>
</feature>
<feature type="compositionally biased region" description="Polar residues" evidence="10">
    <location>
        <begin position="314"/>
        <end position="323"/>
    </location>
</feature>
<reference evidence="12" key="1">
    <citation type="journal article" date="2020" name="Ecol. Evol.">
        <title>Genome structure and content of the rice root-knot nematode (Meloidogyne graminicola).</title>
        <authorList>
            <person name="Phan N.T."/>
            <person name="Danchin E.G.J."/>
            <person name="Klopp C."/>
            <person name="Perfus-Barbeoch L."/>
            <person name="Kozlowski D.K."/>
            <person name="Koutsovoulos G.D."/>
            <person name="Lopez-Roques C."/>
            <person name="Bouchez O."/>
            <person name="Zahm M."/>
            <person name="Besnard G."/>
            <person name="Bellafiore S."/>
        </authorList>
    </citation>
    <scope>NUCLEOTIDE SEQUENCE</scope>
    <source>
        <strain evidence="12">VN-18</strain>
    </source>
</reference>
<dbReference type="Gene3D" id="1.20.1390.10">
    <property type="entry name" value="PWI domain"/>
    <property type="match status" value="1"/>
</dbReference>
<gene>
    <name evidence="12" type="ORF">Mgra_00002079</name>
</gene>
<dbReference type="GO" id="GO:0008143">
    <property type="term" value="F:poly(A) binding"/>
    <property type="evidence" value="ECO:0007669"/>
    <property type="project" value="InterPro"/>
</dbReference>
<dbReference type="PANTHER" id="PTHR14738">
    <property type="entry name" value="ZINC FINGER CCCH DOMAIN-CONTAINING PROTEIN 14"/>
    <property type="match status" value="1"/>
</dbReference>
<dbReference type="InterPro" id="IPR040366">
    <property type="entry name" value="Nab2/ZC3H14"/>
</dbReference>
<keyword evidence="9" id="KW-0175">Coiled coil</keyword>
<keyword evidence="5" id="KW-0677">Repeat</keyword>
<name>A0A8S9ZXQ9_9BILA</name>
<evidence type="ECO:0000256" key="6">
    <source>
        <dbReference type="ARBA" id="ARBA00022771"/>
    </source>
</evidence>
<evidence type="ECO:0000256" key="5">
    <source>
        <dbReference type="ARBA" id="ARBA00022737"/>
    </source>
</evidence>
<evidence type="ECO:0000256" key="10">
    <source>
        <dbReference type="SAM" id="MobiDB-lite"/>
    </source>
</evidence>
<keyword evidence="4" id="KW-0479">Metal-binding</keyword>
<feature type="compositionally biased region" description="Basic residues" evidence="10">
    <location>
        <begin position="170"/>
        <end position="188"/>
    </location>
</feature>
<evidence type="ECO:0000313" key="12">
    <source>
        <dbReference type="EMBL" id="KAF7638397.1"/>
    </source>
</evidence>
<keyword evidence="6" id="KW-0863">Zinc-finger</keyword>
<proteinExistence type="inferred from homology"/>
<dbReference type="AlphaFoldDB" id="A0A8S9ZXQ9"/>
<dbReference type="OrthoDB" id="5589010at2759"/>
<dbReference type="Pfam" id="PF01480">
    <property type="entry name" value="PWI"/>
    <property type="match status" value="1"/>
</dbReference>
<organism evidence="12 13">
    <name type="scientific">Meloidogyne graminicola</name>
    <dbReference type="NCBI Taxonomy" id="189291"/>
    <lineage>
        <taxon>Eukaryota</taxon>
        <taxon>Metazoa</taxon>
        <taxon>Ecdysozoa</taxon>
        <taxon>Nematoda</taxon>
        <taxon>Chromadorea</taxon>
        <taxon>Rhabditida</taxon>
        <taxon>Tylenchina</taxon>
        <taxon>Tylenchomorpha</taxon>
        <taxon>Tylenchoidea</taxon>
        <taxon>Meloidogynidae</taxon>
        <taxon>Meloidogyninae</taxon>
        <taxon>Meloidogyne</taxon>
    </lineage>
</organism>
<evidence type="ECO:0000256" key="7">
    <source>
        <dbReference type="ARBA" id="ARBA00022833"/>
    </source>
</evidence>
<dbReference type="GO" id="GO:0008270">
    <property type="term" value="F:zinc ion binding"/>
    <property type="evidence" value="ECO:0007669"/>
    <property type="project" value="UniProtKB-KW"/>
</dbReference>
<feature type="compositionally biased region" description="Polar residues" evidence="10">
    <location>
        <begin position="289"/>
        <end position="302"/>
    </location>
</feature>
<sequence>MGSQGSEFTRKLRAAVRAKIEEYGIDVDDELPDYVMIMVGNKKDKSRMKADLKLFLGDNTTSFVEWLFEFFQKVKQQSTSNSLPPILNEETNKTAQIKEQPKKSTLLMGDDSFLSKTEKAKTFSKTRPIESPTRKVKKDSSKTSKREKHQKSSKQAHSLPYSSSEYHSKKDVRHVEKKQHLQTRKKRYTSSDEEVEEKPSSPPSSIRKQLKAEPVAPSSTAPSTIFAIPRAVLRSVVVHPQMHQLKHSDSHRILPPPRSPSPFPADDSQFDIKYSQEVEAFENDQTCSSNFESTTKVESVSPQKVEEKSDEEQTTIVTQSSQNREVVSKSKRRVLEVQSARLFQRAITCAQENYIRANTKNRVFETKGTEEINCKEVDTKLEKEVVFDQHPIIRPPINEEKSFKVCGGVAKVFAKAINETRNQNEALSNVQNRIVERRAAKRVICINELTNLEKTNNAFVESKRIRVEMEHPRITSRNLENEDEDDSNALLVNMEKKSVSTRSICKDRKEYKKPKFGLEMLKEHIKSSVEKTTKETTSKCDKIEEIKDESVNKVDDILENIPKNEVVDKKAIEEDVNETGIETDEEPNKIEVSDDLMQHDIRKIREFVVNLPSTESKSPSVVPLWNGCISIDDISSTDDEAEIDAVLEEQHNLKKMALEREKELKGRELPPTSALSRPLVHKRDVVVSLQEALMSPNGGVSDLLQQSIQQQFLSSSTSQQQQQSNNNTTRPYAAVAPCQITTPTFTATTITGTMAQQVQQTTVMSLVSQIAASVVNTQEQRIIGRKNKYRTFSKTYSPSINNKQIFPFQNRAISQSQQPILMQLRERYRQTSKLYSDMLEEQLLLLAQIQKMSSNPDNADKIKILMFRSKNLEKNSQQLKKQLEVLSASFVENVKK</sequence>
<feature type="region of interest" description="Disordered" evidence="10">
    <location>
        <begin position="289"/>
        <end position="323"/>
    </location>
</feature>
<keyword evidence="13" id="KW-1185">Reference proteome</keyword>